<feature type="transmembrane region" description="Helical" evidence="8">
    <location>
        <begin position="12"/>
        <end position="34"/>
    </location>
</feature>
<gene>
    <name evidence="9" type="ORF">BCR37DRAFT_363769</name>
</gene>
<dbReference type="Proteomes" id="UP000193685">
    <property type="component" value="Unassembled WGS sequence"/>
</dbReference>
<evidence type="ECO:0000256" key="5">
    <source>
        <dbReference type="ARBA" id="ARBA00022989"/>
    </source>
</evidence>
<accession>A0A1Y2FVG5</accession>
<comment type="subcellular location">
    <subcellularLocation>
        <location evidence="2">Golgi apparatus membrane</location>
        <topology evidence="2">Multi-pass membrane protein</topology>
    </subcellularLocation>
</comment>
<evidence type="ECO:0000256" key="3">
    <source>
        <dbReference type="ARBA" id="ARBA00005738"/>
    </source>
</evidence>
<feature type="transmembrane region" description="Helical" evidence="8">
    <location>
        <begin position="40"/>
        <end position="63"/>
    </location>
</feature>
<evidence type="ECO:0000313" key="9">
    <source>
        <dbReference type="EMBL" id="ORY87982.1"/>
    </source>
</evidence>
<organism evidence="9 10">
    <name type="scientific">Protomyces lactucae-debilis</name>
    <dbReference type="NCBI Taxonomy" id="2754530"/>
    <lineage>
        <taxon>Eukaryota</taxon>
        <taxon>Fungi</taxon>
        <taxon>Dikarya</taxon>
        <taxon>Ascomycota</taxon>
        <taxon>Taphrinomycotina</taxon>
        <taxon>Taphrinomycetes</taxon>
        <taxon>Taphrinales</taxon>
        <taxon>Protomycetaceae</taxon>
        <taxon>Protomyces</taxon>
    </lineage>
</organism>
<evidence type="ECO:0000256" key="4">
    <source>
        <dbReference type="ARBA" id="ARBA00022692"/>
    </source>
</evidence>
<dbReference type="PANTHER" id="PTHR13314">
    <property type="entry name" value="CALCIUM CHANNEL FLOWER HOMOLOG"/>
    <property type="match status" value="1"/>
</dbReference>
<evidence type="ECO:0000256" key="7">
    <source>
        <dbReference type="ARBA" id="ARBA00023136"/>
    </source>
</evidence>
<comment type="function">
    <text evidence="1">Golgi membrane protein involved in vesicular trafficking.</text>
</comment>
<dbReference type="RefSeq" id="XP_040728477.1">
    <property type="nucleotide sequence ID" value="XM_040868250.1"/>
</dbReference>
<dbReference type="EMBL" id="MCFI01000001">
    <property type="protein sequence ID" value="ORY87982.1"/>
    <property type="molecule type" value="Genomic_DNA"/>
</dbReference>
<feature type="transmembrane region" description="Helical" evidence="8">
    <location>
        <begin position="83"/>
        <end position="102"/>
    </location>
</feature>
<dbReference type="OrthoDB" id="5591789at2759"/>
<dbReference type="GO" id="GO:0016192">
    <property type="term" value="P:vesicle-mediated transport"/>
    <property type="evidence" value="ECO:0007669"/>
    <property type="project" value="TreeGrafter"/>
</dbReference>
<dbReference type="GeneID" id="63784849"/>
<evidence type="ECO:0000256" key="1">
    <source>
        <dbReference type="ARBA" id="ARBA00003246"/>
    </source>
</evidence>
<sequence>MVSIKEEFQSMNFSIYAQWLGILSIIFNLAFGIGNIFTSVIIFGIIAIVFGVILLFVEIPFLLRICPTNQQFDEAVRKCNNNYPRAALYIVLAAVQWLSLIIRASSLIAAAVIMTLTAFCYAFAGIKSQEFTQSKTLGGQGLVSMVV</sequence>
<dbReference type="SMART" id="SM01077">
    <property type="entry name" value="Cg6151-P"/>
    <property type="match status" value="1"/>
</dbReference>
<name>A0A1Y2FVG5_PROLT</name>
<reference evidence="9 10" key="1">
    <citation type="submission" date="2016-07" db="EMBL/GenBank/DDBJ databases">
        <title>Pervasive Adenine N6-methylation of Active Genes in Fungi.</title>
        <authorList>
            <consortium name="DOE Joint Genome Institute"/>
            <person name="Mondo S.J."/>
            <person name="Dannebaum R.O."/>
            <person name="Kuo R.C."/>
            <person name="Labutti K."/>
            <person name="Haridas S."/>
            <person name="Kuo A."/>
            <person name="Salamov A."/>
            <person name="Ahrendt S.R."/>
            <person name="Lipzen A."/>
            <person name="Sullivan W."/>
            <person name="Andreopoulos W.B."/>
            <person name="Clum A."/>
            <person name="Lindquist E."/>
            <person name="Daum C."/>
            <person name="Ramamoorthy G.K."/>
            <person name="Gryganskyi A."/>
            <person name="Culley D."/>
            <person name="Magnuson J.K."/>
            <person name="James T.Y."/>
            <person name="O'Malley M.A."/>
            <person name="Stajich J.E."/>
            <person name="Spatafora J.W."/>
            <person name="Visel A."/>
            <person name="Grigoriev I.V."/>
        </authorList>
    </citation>
    <scope>NUCLEOTIDE SEQUENCE [LARGE SCALE GENOMIC DNA]</scope>
    <source>
        <strain evidence="9 10">12-1054</strain>
    </source>
</reference>
<keyword evidence="10" id="KW-1185">Reference proteome</keyword>
<keyword evidence="4 8" id="KW-0812">Transmembrane</keyword>
<proteinExistence type="inferred from homology"/>
<dbReference type="AlphaFoldDB" id="A0A1Y2FVG5"/>
<dbReference type="STRING" id="56484.A0A1Y2FVG5"/>
<protein>
    <submittedName>
        <fullName evidence="9">Golgi apparatus membrane protein TVP18</fullName>
    </submittedName>
</protein>
<comment type="caution">
    <text evidence="9">The sequence shown here is derived from an EMBL/GenBank/DDBJ whole genome shotgun (WGS) entry which is preliminary data.</text>
</comment>
<keyword evidence="6" id="KW-0333">Golgi apparatus</keyword>
<evidence type="ECO:0000313" key="10">
    <source>
        <dbReference type="Proteomes" id="UP000193685"/>
    </source>
</evidence>
<evidence type="ECO:0000256" key="6">
    <source>
        <dbReference type="ARBA" id="ARBA00023034"/>
    </source>
</evidence>
<dbReference type="GO" id="GO:0000139">
    <property type="term" value="C:Golgi membrane"/>
    <property type="evidence" value="ECO:0007669"/>
    <property type="project" value="UniProtKB-SubCell"/>
</dbReference>
<comment type="similarity">
    <text evidence="3">Belongs to the TVP18 family.</text>
</comment>
<dbReference type="InterPro" id="IPR019365">
    <property type="entry name" value="TVP18/Ca-channel_flower"/>
</dbReference>
<dbReference type="PANTHER" id="PTHR13314:SF2">
    <property type="entry name" value="CALCIUM CHANNEL FLOWER HOMOLOG"/>
    <property type="match status" value="1"/>
</dbReference>
<evidence type="ECO:0000256" key="8">
    <source>
        <dbReference type="SAM" id="Phobius"/>
    </source>
</evidence>
<evidence type="ECO:0000256" key="2">
    <source>
        <dbReference type="ARBA" id="ARBA00004653"/>
    </source>
</evidence>
<dbReference type="OMA" id="IYAQWLG"/>
<keyword evidence="5 8" id="KW-1133">Transmembrane helix</keyword>
<feature type="transmembrane region" description="Helical" evidence="8">
    <location>
        <begin position="108"/>
        <end position="126"/>
    </location>
</feature>
<dbReference type="Pfam" id="PF10233">
    <property type="entry name" value="Cg6151-P"/>
    <property type="match status" value="1"/>
</dbReference>
<keyword evidence="7 8" id="KW-0472">Membrane</keyword>